<reference evidence="3" key="1">
    <citation type="journal article" date="2014" name="Int. J. Syst. Evol. Microbiol.">
        <title>Complete genome sequence of Corynebacterium casei LMG S-19264T (=DSM 44701T), isolated from a smear-ripened cheese.</title>
        <authorList>
            <consortium name="US DOE Joint Genome Institute (JGI-PGF)"/>
            <person name="Walter F."/>
            <person name="Albersmeier A."/>
            <person name="Kalinowski J."/>
            <person name="Ruckert C."/>
        </authorList>
    </citation>
    <scope>NUCLEOTIDE SEQUENCE</scope>
    <source>
        <strain evidence="3">JCM 4369</strain>
    </source>
</reference>
<protein>
    <submittedName>
        <fullName evidence="3">Uncharacterized protein</fullName>
    </submittedName>
</protein>
<dbReference type="EMBL" id="BMTD01000008">
    <property type="protein sequence ID" value="GGU99049.1"/>
    <property type="molecule type" value="Genomic_DNA"/>
</dbReference>
<feature type="transmembrane region" description="Helical" evidence="2">
    <location>
        <begin position="111"/>
        <end position="132"/>
    </location>
</feature>
<feature type="region of interest" description="Disordered" evidence="1">
    <location>
        <begin position="1"/>
        <end position="34"/>
    </location>
</feature>
<evidence type="ECO:0000256" key="1">
    <source>
        <dbReference type="SAM" id="MobiDB-lite"/>
    </source>
</evidence>
<keyword evidence="2" id="KW-0812">Transmembrane</keyword>
<proteinExistence type="predicted"/>
<accession>A0A918ID72</accession>
<keyword evidence="2" id="KW-0472">Membrane</keyword>
<keyword evidence="4" id="KW-1185">Reference proteome</keyword>
<dbReference type="RefSeq" id="WP_191874778.1">
    <property type="nucleotide sequence ID" value="NZ_BMTD01000008.1"/>
</dbReference>
<dbReference type="Proteomes" id="UP000618795">
    <property type="component" value="Unassembled WGS sequence"/>
</dbReference>
<reference evidence="3" key="2">
    <citation type="submission" date="2020-09" db="EMBL/GenBank/DDBJ databases">
        <authorList>
            <person name="Sun Q."/>
            <person name="Ohkuma M."/>
        </authorList>
    </citation>
    <scope>NUCLEOTIDE SEQUENCE</scope>
    <source>
        <strain evidence="3">JCM 4369</strain>
    </source>
</reference>
<gene>
    <name evidence="3" type="ORF">GCM10010260_39050</name>
</gene>
<keyword evidence="2" id="KW-1133">Transmembrane helix</keyword>
<feature type="transmembrane region" description="Helical" evidence="2">
    <location>
        <begin position="173"/>
        <end position="193"/>
    </location>
</feature>
<evidence type="ECO:0000313" key="3">
    <source>
        <dbReference type="EMBL" id="GGU99049.1"/>
    </source>
</evidence>
<sequence>MGWLETWGRSRARRRRHDALAHEGSATPGPTHHEPQRLAAELRLLAGHPRCAAHATALTRLADAVQSGDEDELRPWAGGGLVTAYCGPHALSVPPSAGAGRGRRLLSALPSVLVFAPLLVTWAGLGAAAYAYRRMRDPAATGQGGTGPSGSFLTLWQQGFDGHLWPFLRFDTMVVYTVVALLALMGTTVLGRLREAAEEAERQGLVCRLSAALVQVEALAVRTAQASPARFAEELQGAASGLRVLLSEAARVQERAHDLLSGAGTATEHHLAAVKALESAVAELRAGATDVRTSAGSATRAADEVAAGTHRLTEELARSGAAMAEGVDKAGRRTAERIGAAGELAAVRIGSAGELTAERIDRAASEAQERDRAAGERASEWMRQAVREVTAALADVRASTAESTQVLAATRDGLHGTLTGLPEALERAATEGAERIGDAYDLAVAALAVSLRDEVRTVTGELAARIEEMREAALAHRETQNEARDRLSETVEQVHGALRTLVDALPATSSTGPAARAPSPPREPRAPQPVTEVDG</sequence>
<comment type="caution">
    <text evidence="3">The sequence shown here is derived from an EMBL/GenBank/DDBJ whole genome shotgun (WGS) entry which is preliminary data.</text>
</comment>
<feature type="region of interest" description="Disordered" evidence="1">
    <location>
        <begin position="501"/>
        <end position="535"/>
    </location>
</feature>
<evidence type="ECO:0000256" key="2">
    <source>
        <dbReference type="SAM" id="Phobius"/>
    </source>
</evidence>
<organism evidence="3 4">
    <name type="scientific">Streptomyces filipinensis</name>
    <dbReference type="NCBI Taxonomy" id="66887"/>
    <lineage>
        <taxon>Bacteria</taxon>
        <taxon>Bacillati</taxon>
        <taxon>Actinomycetota</taxon>
        <taxon>Actinomycetes</taxon>
        <taxon>Kitasatosporales</taxon>
        <taxon>Streptomycetaceae</taxon>
        <taxon>Streptomyces</taxon>
    </lineage>
</organism>
<name>A0A918ID72_9ACTN</name>
<dbReference type="AlphaFoldDB" id="A0A918ID72"/>
<feature type="compositionally biased region" description="Low complexity" evidence="1">
    <location>
        <begin position="506"/>
        <end position="517"/>
    </location>
</feature>
<evidence type="ECO:0000313" key="4">
    <source>
        <dbReference type="Proteomes" id="UP000618795"/>
    </source>
</evidence>